<dbReference type="InterPro" id="IPR011009">
    <property type="entry name" value="Kinase-like_dom_sf"/>
</dbReference>
<evidence type="ECO:0000256" key="12">
    <source>
        <dbReference type="PROSITE-ProRule" id="PRU10141"/>
    </source>
</evidence>
<evidence type="ECO:0000256" key="2">
    <source>
        <dbReference type="ARBA" id="ARBA00012432"/>
    </source>
</evidence>
<name>A0A6F9DPB8_9ASCI</name>
<dbReference type="FunFam" id="1.10.510.10:FF:001430">
    <property type="entry name" value="phosphorylase b kinase gamma catalytic chain, skeletal muscle/heart isoform"/>
    <property type="match status" value="1"/>
</dbReference>
<dbReference type="InterPro" id="IPR002291">
    <property type="entry name" value="Phosph_kin_gamma"/>
</dbReference>
<proteinExistence type="evidence at transcript level"/>
<dbReference type="InterPro" id="IPR008271">
    <property type="entry name" value="Ser/Thr_kinase_AS"/>
</dbReference>
<dbReference type="Pfam" id="PF00069">
    <property type="entry name" value="Pkinase"/>
    <property type="match status" value="1"/>
</dbReference>
<dbReference type="EC" id="2.7.11.19" evidence="2"/>
<dbReference type="FunFam" id="3.30.200.20:FF:000138">
    <property type="entry name" value="Phosphorylase b kinase gamma catalytic chain, liver/testis"/>
    <property type="match status" value="1"/>
</dbReference>
<dbReference type="GO" id="GO:0005516">
    <property type="term" value="F:calmodulin binding"/>
    <property type="evidence" value="ECO:0007669"/>
    <property type="project" value="UniProtKB-KW"/>
</dbReference>
<sequence>MTKDEELPDVTTAREFYAKYVPKEILGKGVSSCVRRCVHKQSNREYAVKIIDLTDQNNKISEELRSVTHNEINILKEVSGHAHIIELVDVFETDASIFLVFELLRKGELFDYLTKVVKFGEKQTRFTMRSLLEAIAYLHSQNIIHRDLKPENILLDDKLQLHLSDFGFSVRIEDGQYFKDLYGTPGYMSPEMLKCTVDEYHEGYGKEIDMWACGVIMYTLLAGVPPFWHRRQIIMLRRIMEGEYTFPSPDWDDVSESAKDLVVKMLEVDPSRRLTAKQALAHPFFQQVDEAERFCVKPFNARRKFRVAVHTVMSANRISSLASRHRMLKFSSACHDPYSIKSLRRVIDASAFRIYGHWVKKSADQNRAALFENTSRAEQLRLSEIEQAASMLIDGDMVFNSLTPSAGGSLIAQAAS</sequence>
<evidence type="ECO:0000256" key="8">
    <source>
        <dbReference type="ARBA" id="ARBA00022840"/>
    </source>
</evidence>
<comment type="subunit">
    <text evidence="11">Hexadecamer of 4 heterotetramers, each composed of alpha, beta, gamma, and delta subunits. Alpha (PHKA1 or PHKA2) and beta (PHKB) are regulatory subunits, gamma (PHKG1 or PHKG2) is the catalytic subunit, and delta is calmodulin.</text>
</comment>
<evidence type="ECO:0000313" key="15">
    <source>
        <dbReference type="EMBL" id="CAB3264838.1"/>
    </source>
</evidence>
<keyword evidence="6 12" id="KW-0547">Nucleotide-binding</keyword>
<evidence type="ECO:0000256" key="1">
    <source>
        <dbReference type="ARBA" id="ARBA00001674"/>
    </source>
</evidence>
<evidence type="ECO:0000256" key="10">
    <source>
        <dbReference type="ARBA" id="ARBA00023277"/>
    </source>
</evidence>
<dbReference type="Gene3D" id="3.30.200.20">
    <property type="entry name" value="Phosphorylase Kinase, domain 1"/>
    <property type="match status" value="1"/>
</dbReference>
<dbReference type="Gene3D" id="1.10.510.10">
    <property type="entry name" value="Transferase(Phosphotransferase) domain 1"/>
    <property type="match status" value="1"/>
</dbReference>
<dbReference type="EMBL" id="LR788976">
    <property type="protein sequence ID" value="CAB3264838.1"/>
    <property type="molecule type" value="mRNA"/>
</dbReference>
<dbReference type="PROSITE" id="PS50011">
    <property type="entry name" value="PROTEIN_KINASE_DOM"/>
    <property type="match status" value="1"/>
</dbReference>
<dbReference type="PROSITE" id="PS00107">
    <property type="entry name" value="PROTEIN_KINASE_ATP"/>
    <property type="match status" value="1"/>
</dbReference>
<evidence type="ECO:0000256" key="7">
    <source>
        <dbReference type="ARBA" id="ARBA00022777"/>
    </source>
</evidence>
<feature type="domain" description="Protein kinase" evidence="14">
    <location>
        <begin position="20"/>
        <end position="285"/>
    </location>
</feature>
<dbReference type="GO" id="GO:0005524">
    <property type="term" value="F:ATP binding"/>
    <property type="evidence" value="ECO:0007669"/>
    <property type="project" value="UniProtKB-UniRule"/>
</dbReference>
<comment type="similarity">
    <text evidence="13">Belongs to the protein kinase superfamily.</text>
</comment>
<dbReference type="GO" id="GO:0004689">
    <property type="term" value="F:phosphorylase kinase activity"/>
    <property type="evidence" value="ECO:0007669"/>
    <property type="project" value="UniProtKB-EC"/>
</dbReference>
<evidence type="ECO:0000256" key="9">
    <source>
        <dbReference type="ARBA" id="ARBA00022860"/>
    </source>
</evidence>
<keyword evidence="9" id="KW-0112">Calmodulin-binding</keyword>
<dbReference type="GO" id="GO:0005977">
    <property type="term" value="P:glycogen metabolic process"/>
    <property type="evidence" value="ECO:0007669"/>
    <property type="project" value="UniProtKB-KW"/>
</dbReference>
<dbReference type="PRINTS" id="PR01049">
    <property type="entry name" value="PHOSPHBKNASE"/>
</dbReference>
<dbReference type="AlphaFoldDB" id="A0A6F9DPB8"/>
<dbReference type="PROSITE" id="PS00108">
    <property type="entry name" value="PROTEIN_KINASE_ST"/>
    <property type="match status" value="1"/>
</dbReference>
<gene>
    <name evidence="15" type="primary">Phkg1</name>
</gene>
<feature type="binding site" evidence="12">
    <location>
        <position position="49"/>
    </location>
    <ligand>
        <name>ATP</name>
        <dbReference type="ChEBI" id="CHEBI:30616"/>
    </ligand>
</feature>
<evidence type="ECO:0000256" key="5">
    <source>
        <dbReference type="ARBA" id="ARBA00022679"/>
    </source>
</evidence>
<evidence type="ECO:0000259" key="14">
    <source>
        <dbReference type="PROSITE" id="PS50011"/>
    </source>
</evidence>
<evidence type="ECO:0000256" key="13">
    <source>
        <dbReference type="RuleBase" id="RU000304"/>
    </source>
</evidence>
<dbReference type="InterPro" id="IPR017441">
    <property type="entry name" value="Protein_kinase_ATP_BS"/>
</dbReference>
<dbReference type="PANTHER" id="PTHR24347">
    <property type="entry name" value="SERINE/THREONINE-PROTEIN KINASE"/>
    <property type="match status" value="1"/>
</dbReference>
<keyword evidence="8 12" id="KW-0067">ATP-binding</keyword>
<evidence type="ECO:0000256" key="6">
    <source>
        <dbReference type="ARBA" id="ARBA00022741"/>
    </source>
</evidence>
<accession>A0A6F9DPB8</accession>
<organism evidence="15">
    <name type="scientific">Phallusia mammillata</name>
    <dbReference type="NCBI Taxonomy" id="59560"/>
    <lineage>
        <taxon>Eukaryota</taxon>
        <taxon>Metazoa</taxon>
        <taxon>Chordata</taxon>
        <taxon>Tunicata</taxon>
        <taxon>Ascidiacea</taxon>
        <taxon>Phlebobranchia</taxon>
        <taxon>Ascidiidae</taxon>
        <taxon>Phallusia</taxon>
    </lineage>
</organism>
<keyword evidence="4" id="KW-0321">Glycogen metabolism</keyword>
<dbReference type="SMART" id="SM00220">
    <property type="entry name" value="S_TKc"/>
    <property type="match status" value="1"/>
</dbReference>
<dbReference type="Gene3D" id="6.10.140.620">
    <property type="match status" value="1"/>
</dbReference>
<comment type="catalytic activity">
    <reaction evidence="1">
        <text>2 ATP + phosphorylase b = 2 ADP + phosphorylase a.</text>
        <dbReference type="EC" id="2.7.11.19"/>
    </reaction>
</comment>
<evidence type="ECO:0000256" key="3">
    <source>
        <dbReference type="ARBA" id="ARBA00022527"/>
    </source>
</evidence>
<keyword evidence="10" id="KW-0119">Carbohydrate metabolism</keyword>
<evidence type="ECO:0000256" key="4">
    <source>
        <dbReference type="ARBA" id="ARBA00022600"/>
    </source>
</evidence>
<protein>
    <recommendedName>
        <fullName evidence="2">phosphorylase kinase</fullName>
        <ecNumber evidence="2">2.7.11.19</ecNumber>
    </recommendedName>
</protein>
<evidence type="ECO:0000256" key="11">
    <source>
        <dbReference type="ARBA" id="ARBA00025890"/>
    </source>
</evidence>
<dbReference type="InterPro" id="IPR000719">
    <property type="entry name" value="Prot_kinase_dom"/>
</dbReference>
<keyword evidence="3 13" id="KW-0723">Serine/threonine-protein kinase</keyword>
<reference evidence="15" key="1">
    <citation type="submission" date="2020-04" db="EMBL/GenBank/DDBJ databases">
        <authorList>
            <person name="Neveu A P."/>
        </authorList>
    </citation>
    <scope>NUCLEOTIDE SEQUENCE</scope>
    <source>
        <tissue evidence="15">Whole embryo</tissue>
    </source>
</reference>
<keyword evidence="5" id="KW-0808">Transferase</keyword>
<keyword evidence="7 15" id="KW-0418">Kinase</keyword>
<dbReference type="GO" id="GO:0005964">
    <property type="term" value="C:phosphorylase kinase complex"/>
    <property type="evidence" value="ECO:0007669"/>
    <property type="project" value="InterPro"/>
</dbReference>
<dbReference type="SUPFAM" id="SSF56112">
    <property type="entry name" value="Protein kinase-like (PK-like)"/>
    <property type="match status" value="1"/>
</dbReference>